<dbReference type="EMBL" id="BLAU01000001">
    <property type="protein sequence ID" value="GET23049.1"/>
    <property type="molecule type" value="Genomic_DNA"/>
</dbReference>
<evidence type="ECO:0000313" key="9">
    <source>
        <dbReference type="EMBL" id="PSK80225.1"/>
    </source>
</evidence>
<dbReference type="InterPro" id="IPR058648">
    <property type="entry name" value="HH_CzcB-like"/>
</dbReference>
<dbReference type="SUPFAM" id="SSF111369">
    <property type="entry name" value="HlyD-like secretion proteins"/>
    <property type="match status" value="1"/>
</dbReference>
<dbReference type="Gene3D" id="2.40.30.170">
    <property type="match status" value="1"/>
</dbReference>
<dbReference type="NCBIfam" id="TIGR01730">
    <property type="entry name" value="RND_mfp"/>
    <property type="match status" value="1"/>
</dbReference>
<evidence type="ECO:0000313" key="11">
    <source>
        <dbReference type="Proteomes" id="UP000396862"/>
    </source>
</evidence>
<dbReference type="Pfam" id="PF25893">
    <property type="entry name" value="HH_CzcB"/>
    <property type="match status" value="1"/>
</dbReference>
<reference evidence="8 11" key="2">
    <citation type="submission" date="2019-10" db="EMBL/GenBank/DDBJ databases">
        <title>Prolixibacter strains distinguished by the presence of nitrate reductase genes were adept at nitrate-dependent anaerobic corrosion of metallic iron and carbon steel.</title>
        <authorList>
            <person name="Iino T."/>
            <person name="Shono N."/>
            <person name="Ito K."/>
            <person name="Nakamura R."/>
            <person name="Sueoka K."/>
            <person name="Harayama S."/>
            <person name="Ohkuma M."/>
        </authorList>
    </citation>
    <scope>NUCLEOTIDE SEQUENCE [LARGE SCALE GENOMIC DNA]</scope>
    <source>
        <strain evidence="8 11">MIC1-1</strain>
    </source>
</reference>
<dbReference type="Pfam" id="PF25975">
    <property type="entry name" value="CzcB_C"/>
    <property type="match status" value="1"/>
</dbReference>
<dbReference type="OrthoDB" id="9806939at2"/>
<proteinExistence type="inferred from homology"/>
<dbReference type="Pfam" id="PF25973">
    <property type="entry name" value="BSH_CzcB"/>
    <property type="match status" value="1"/>
</dbReference>
<evidence type="ECO:0000313" key="8">
    <source>
        <dbReference type="EMBL" id="GET23049.1"/>
    </source>
</evidence>
<organism evidence="9 10">
    <name type="scientific">Prolixibacter denitrificans</name>
    <dbReference type="NCBI Taxonomy" id="1541063"/>
    <lineage>
        <taxon>Bacteria</taxon>
        <taxon>Pseudomonadati</taxon>
        <taxon>Bacteroidota</taxon>
        <taxon>Bacteroidia</taxon>
        <taxon>Marinilabiliales</taxon>
        <taxon>Prolixibacteraceae</taxon>
        <taxon>Prolixibacter</taxon>
    </lineage>
</organism>
<reference evidence="9 10" key="1">
    <citation type="submission" date="2018-03" db="EMBL/GenBank/DDBJ databases">
        <title>Genomic Encyclopedia of Archaeal and Bacterial Type Strains, Phase II (KMG-II): from individual species to whole genera.</title>
        <authorList>
            <person name="Goeker M."/>
        </authorList>
    </citation>
    <scope>NUCLEOTIDE SEQUENCE [LARGE SCALE GENOMIC DNA]</scope>
    <source>
        <strain evidence="9 10">DSM 27267</strain>
    </source>
</reference>
<accession>A0A2P8C5I8</accession>
<evidence type="ECO:0000256" key="1">
    <source>
        <dbReference type="ARBA" id="ARBA00009477"/>
    </source>
</evidence>
<dbReference type="GO" id="GO:0015679">
    <property type="term" value="P:plasma membrane copper ion transport"/>
    <property type="evidence" value="ECO:0007669"/>
    <property type="project" value="TreeGrafter"/>
</dbReference>
<evidence type="ECO:0000259" key="7">
    <source>
        <dbReference type="Pfam" id="PF25975"/>
    </source>
</evidence>
<gene>
    <name evidence="9" type="ORF">CLV93_1206</name>
    <name evidence="8" type="ORF">JCM18694_32950</name>
</gene>
<dbReference type="InterPro" id="IPR058647">
    <property type="entry name" value="BSH_CzcB-like"/>
</dbReference>
<name>A0A2P8C5I8_9BACT</name>
<evidence type="ECO:0000256" key="3">
    <source>
        <dbReference type="SAM" id="MobiDB-lite"/>
    </source>
</evidence>
<dbReference type="InterPro" id="IPR058792">
    <property type="entry name" value="Beta-barrel_RND_2"/>
</dbReference>
<dbReference type="InterPro" id="IPR058649">
    <property type="entry name" value="CzcB_C"/>
</dbReference>
<evidence type="ECO:0000259" key="4">
    <source>
        <dbReference type="Pfam" id="PF25893"/>
    </source>
</evidence>
<dbReference type="EMBL" id="PYGC01000020">
    <property type="protein sequence ID" value="PSK80225.1"/>
    <property type="molecule type" value="Genomic_DNA"/>
</dbReference>
<evidence type="ECO:0000313" key="10">
    <source>
        <dbReference type="Proteomes" id="UP000240621"/>
    </source>
</evidence>
<dbReference type="Gene3D" id="2.40.50.100">
    <property type="match status" value="1"/>
</dbReference>
<keyword evidence="2" id="KW-0813">Transport</keyword>
<dbReference type="GO" id="GO:0060003">
    <property type="term" value="P:copper ion export"/>
    <property type="evidence" value="ECO:0007669"/>
    <property type="project" value="TreeGrafter"/>
</dbReference>
<dbReference type="GO" id="GO:0046914">
    <property type="term" value="F:transition metal ion binding"/>
    <property type="evidence" value="ECO:0007669"/>
    <property type="project" value="TreeGrafter"/>
</dbReference>
<feature type="region of interest" description="Disordered" evidence="3">
    <location>
        <begin position="21"/>
        <end position="54"/>
    </location>
</feature>
<dbReference type="AlphaFoldDB" id="A0A2P8C5I8"/>
<sequence length="399" mass="43638">MKKILLILMVGIAAISTSCNNTQKEDEHNEHSAEKTSVNDENAEEGHGQEVHINPEQLKEMGIVVEPLKGGLVNSKIQRPATVQFNPDRTAKMGPRISAKVEKVLVDLGDNVSKGQALAYLSSVELGKIKANYISQLAHFQTKEKAYQREKKLYGEKISSEADYLQAKAEFENASADLKSSKATLELFGIDAENVGNQDYPISYFVLNSPLSGVVQERNLSPGQTLSPNSTPIHIVNNSEMWVMVDAYEQDIAYVQTGQAISLTIKSLPGKEFSGKIDWISNALDPDSRTLKLRAVVKNKNGLLKEGMYGTAGIINNEEWKKPIIPVDAVQKIENEQVVFIPGDEEGSFKPVKVITGNENNGWIEIAGKIKIGEPVVTAGAFHLMSTITSSTRSAAHGH</sequence>
<protein>
    <submittedName>
        <fullName evidence="8">Cation efflux system protein</fullName>
    </submittedName>
    <submittedName>
        <fullName evidence="9">Cobalt-zinc-cadmium efflux system membrane fusion protein</fullName>
    </submittedName>
</protein>
<comment type="caution">
    <text evidence="9">The sequence shown here is derived from an EMBL/GenBank/DDBJ whole genome shotgun (WGS) entry which is preliminary data.</text>
</comment>
<dbReference type="GO" id="GO:0030288">
    <property type="term" value="C:outer membrane-bounded periplasmic space"/>
    <property type="evidence" value="ECO:0007669"/>
    <property type="project" value="TreeGrafter"/>
</dbReference>
<evidence type="ECO:0000259" key="5">
    <source>
        <dbReference type="Pfam" id="PF25954"/>
    </source>
</evidence>
<dbReference type="InterPro" id="IPR006143">
    <property type="entry name" value="RND_pump_MFP"/>
</dbReference>
<comment type="similarity">
    <text evidence="1">Belongs to the membrane fusion protein (MFP) (TC 8.A.1) family.</text>
</comment>
<dbReference type="GO" id="GO:0022857">
    <property type="term" value="F:transmembrane transporter activity"/>
    <property type="evidence" value="ECO:0007669"/>
    <property type="project" value="InterPro"/>
</dbReference>
<dbReference type="PROSITE" id="PS51257">
    <property type="entry name" value="PROKAR_LIPOPROTEIN"/>
    <property type="match status" value="1"/>
</dbReference>
<feature type="domain" description="CzcB-like C-terminal circularly permuted SH3-like" evidence="7">
    <location>
        <begin position="325"/>
        <end position="384"/>
    </location>
</feature>
<feature type="domain" description="CzcB-like alpha-helical hairpin" evidence="4">
    <location>
        <begin position="129"/>
        <end position="185"/>
    </location>
</feature>
<dbReference type="RefSeq" id="WP_106543951.1">
    <property type="nucleotide sequence ID" value="NZ_BLAU01000001.1"/>
</dbReference>
<evidence type="ECO:0000259" key="6">
    <source>
        <dbReference type="Pfam" id="PF25973"/>
    </source>
</evidence>
<feature type="compositionally biased region" description="Basic and acidic residues" evidence="3">
    <location>
        <begin position="23"/>
        <end position="50"/>
    </location>
</feature>
<dbReference type="Gene3D" id="1.10.287.470">
    <property type="entry name" value="Helix hairpin bin"/>
    <property type="match status" value="1"/>
</dbReference>
<evidence type="ECO:0000256" key="2">
    <source>
        <dbReference type="ARBA" id="ARBA00022448"/>
    </source>
</evidence>
<dbReference type="Pfam" id="PF25954">
    <property type="entry name" value="Beta-barrel_RND_2"/>
    <property type="match status" value="1"/>
</dbReference>
<dbReference type="Proteomes" id="UP000396862">
    <property type="component" value="Unassembled WGS sequence"/>
</dbReference>
<keyword evidence="11" id="KW-1185">Reference proteome</keyword>
<dbReference type="Gene3D" id="2.40.420.20">
    <property type="match status" value="1"/>
</dbReference>
<dbReference type="GO" id="GO:0016020">
    <property type="term" value="C:membrane"/>
    <property type="evidence" value="ECO:0007669"/>
    <property type="project" value="InterPro"/>
</dbReference>
<dbReference type="PANTHER" id="PTHR30097">
    <property type="entry name" value="CATION EFFLUX SYSTEM PROTEIN CUSB"/>
    <property type="match status" value="1"/>
</dbReference>
<feature type="domain" description="CusB-like beta-barrel" evidence="5">
    <location>
        <begin position="241"/>
        <end position="312"/>
    </location>
</feature>
<dbReference type="InterPro" id="IPR051909">
    <property type="entry name" value="MFP_Cation_Efflux"/>
</dbReference>
<feature type="domain" description="CzcB-like barrel-sandwich hybrid" evidence="6">
    <location>
        <begin position="89"/>
        <end position="231"/>
    </location>
</feature>
<dbReference type="Proteomes" id="UP000240621">
    <property type="component" value="Unassembled WGS sequence"/>
</dbReference>
<dbReference type="FunFam" id="2.40.30.170:FF:000010">
    <property type="entry name" value="Efflux RND transporter periplasmic adaptor subunit"/>
    <property type="match status" value="1"/>
</dbReference>
<dbReference type="PANTHER" id="PTHR30097:SF4">
    <property type="entry name" value="SLR6042 PROTEIN"/>
    <property type="match status" value="1"/>
</dbReference>